<reference evidence="1 2" key="1">
    <citation type="journal article" date="2015" name="Nature">
        <title>rRNA introns, odd ribosomes, and small enigmatic genomes across a large radiation of phyla.</title>
        <authorList>
            <person name="Brown C.T."/>
            <person name="Hug L.A."/>
            <person name="Thomas B.C."/>
            <person name="Sharon I."/>
            <person name="Castelle C.J."/>
            <person name="Singh A."/>
            <person name="Wilkins M.J."/>
            <person name="Williams K.H."/>
            <person name="Banfield J.F."/>
        </authorList>
    </citation>
    <scope>NUCLEOTIDE SEQUENCE [LARGE SCALE GENOMIC DNA]</scope>
</reference>
<name>A0A0G0JI14_9BACT</name>
<dbReference type="PIRSF" id="PIRSF015617">
    <property type="entry name" value="Adensltrnsf_CobA"/>
    <property type="match status" value="1"/>
</dbReference>
<dbReference type="SUPFAM" id="SSF52540">
    <property type="entry name" value="P-loop containing nucleoside triphosphate hydrolases"/>
    <property type="match status" value="1"/>
</dbReference>
<dbReference type="AlphaFoldDB" id="A0A0G0JI14"/>
<dbReference type="Pfam" id="PF02572">
    <property type="entry name" value="CobA_CobO_BtuR"/>
    <property type="match status" value="1"/>
</dbReference>
<dbReference type="Proteomes" id="UP000034235">
    <property type="component" value="Unassembled WGS sequence"/>
</dbReference>
<comment type="caution">
    <text evidence="1">The sequence shown here is derived from an EMBL/GenBank/DDBJ whole genome shotgun (WGS) entry which is preliminary data.</text>
</comment>
<dbReference type="PANTHER" id="PTHR46638:SF1">
    <property type="entry name" value="CORRINOID ADENOSYLTRANSFERASE"/>
    <property type="match status" value="1"/>
</dbReference>
<gene>
    <name evidence="1" type="ORF">US86_C0001G0240</name>
</gene>
<dbReference type="GO" id="GO:0008817">
    <property type="term" value="F:corrinoid adenosyltransferase activity"/>
    <property type="evidence" value="ECO:0007669"/>
    <property type="project" value="InterPro"/>
</dbReference>
<accession>A0A0G0JI14</accession>
<organism evidence="1 2">
    <name type="scientific">Candidatus Daviesbacteria bacterium GW2011_GWA2_38_24</name>
    <dbReference type="NCBI Taxonomy" id="1618422"/>
    <lineage>
        <taxon>Bacteria</taxon>
        <taxon>Candidatus Daviesiibacteriota</taxon>
    </lineage>
</organism>
<sequence>MVNSNPRFQQAQKGLVIIYTGEGKGKTTAALGLALRAAGYKKKILIVQFGKQWFTGELEGVKKLSPHVKMVQGGLGFIGIFDDKAPFSEHKKAAQATYDYIYKEVISDDWDIVIADEIVGAIAGKVLSFEQVEKLIKDKPERLDLVLTGHHAQKNLIDLADLVTEMVEIKHPYKSGIIAKEAIDY</sequence>
<proteinExistence type="predicted"/>
<dbReference type="EMBL" id="LBUP01000001">
    <property type="protein sequence ID" value="KKQ67313.1"/>
    <property type="molecule type" value="Genomic_DNA"/>
</dbReference>
<evidence type="ECO:0000313" key="2">
    <source>
        <dbReference type="Proteomes" id="UP000034235"/>
    </source>
</evidence>
<dbReference type="GO" id="GO:0005524">
    <property type="term" value="F:ATP binding"/>
    <property type="evidence" value="ECO:0007669"/>
    <property type="project" value="InterPro"/>
</dbReference>
<evidence type="ECO:0000313" key="1">
    <source>
        <dbReference type="EMBL" id="KKQ67313.1"/>
    </source>
</evidence>
<dbReference type="PANTHER" id="PTHR46638">
    <property type="entry name" value="CORRINOID ADENOSYLTRANSFERASE"/>
    <property type="match status" value="1"/>
</dbReference>
<dbReference type="InterPro" id="IPR027417">
    <property type="entry name" value="P-loop_NTPase"/>
</dbReference>
<dbReference type="InterPro" id="IPR003724">
    <property type="entry name" value="CblAdoTrfase_CobA"/>
</dbReference>
<dbReference type="GO" id="GO:0009236">
    <property type="term" value="P:cobalamin biosynthetic process"/>
    <property type="evidence" value="ECO:0007669"/>
    <property type="project" value="InterPro"/>
</dbReference>
<protein>
    <submittedName>
        <fullName evidence="1">Cob(I)alamin adenosyltransferase</fullName>
    </submittedName>
</protein>
<dbReference type="Gene3D" id="3.40.50.300">
    <property type="entry name" value="P-loop containing nucleotide triphosphate hydrolases"/>
    <property type="match status" value="1"/>
</dbReference>
<keyword evidence="1" id="KW-0808">Transferase</keyword>